<protein>
    <submittedName>
        <fullName evidence="3">Type VI secretion system protein ImpA</fullName>
    </submittedName>
</protein>
<feature type="compositionally biased region" description="Low complexity" evidence="1">
    <location>
        <begin position="243"/>
        <end position="257"/>
    </location>
</feature>
<dbReference type="InterPro" id="IPR017740">
    <property type="entry name" value="TssA-like"/>
</dbReference>
<accession>A0A1C3YCI9</accession>
<feature type="region of interest" description="Disordered" evidence="1">
    <location>
        <begin position="237"/>
        <end position="257"/>
    </location>
</feature>
<dbReference type="STRING" id="1138170.GA0061105_14213"/>
<evidence type="ECO:0000313" key="4">
    <source>
        <dbReference type="Proteomes" id="UP000198723"/>
    </source>
</evidence>
<dbReference type="PANTHER" id="PTHR37951:SF1">
    <property type="entry name" value="TYPE VI SECRETION SYSTEM COMPONENT TSSA1"/>
    <property type="match status" value="1"/>
</dbReference>
<sequence length="330" mass="36126">MLDADHLLKPISDGNACGDALDYDLSFLELEIASHGKPHQQIGDSIATGEAPDWTEVWRLGLDLSARTKDLRVGILLTRSALSQFGFSGLSRGLELLAAYVELYWSELHPRPDPEDDEDQTVRLNALASLCDLSGLLAEIRQVPLTSSRQFGTFTLRDWAGALRSQSTEIDRSTIEHAFIDTDPLQLEQISTGLHASLAAATHLDASVRQHVASDEAVRFDPLIVLLTQAKDLVDAHRKRAQPAAPASPLPDSSEASYPEVIRNRDDVVEILGRICHWYQVNEPASPLPALLERAQRLVSKDFMALIKELAPEGVAQYRSIAGLAVGEGT</sequence>
<proteinExistence type="predicted"/>
<organism evidence="3 4">
    <name type="scientific">Rhizobium aethiopicum</name>
    <dbReference type="NCBI Taxonomy" id="1138170"/>
    <lineage>
        <taxon>Bacteria</taxon>
        <taxon>Pseudomonadati</taxon>
        <taxon>Pseudomonadota</taxon>
        <taxon>Alphaproteobacteria</taxon>
        <taxon>Hyphomicrobiales</taxon>
        <taxon>Rhizobiaceae</taxon>
        <taxon>Rhizobium/Agrobacterium group</taxon>
        <taxon>Rhizobium</taxon>
    </lineage>
</organism>
<dbReference type="AlphaFoldDB" id="A0A1C3YCI9"/>
<gene>
    <name evidence="3" type="ORF">GA0061105_14213</name>
</gene>
<dbReference type="EMBL" id="FMAJ01000042">
    <property type="protein sequence ID" value="SCB62298.1"/>
    <property type="molecule type" value="Genomic_DNA"/>
</dbReference>
<evidence type="ECO:0000256" key="1">
    <source>
        <dbReference type="SAM" id="MobiDB-lite"/>
    </source>
</evidence>
<name>A0A1C3YCI9_9HYPH</name>
<dbReference type="Pfam" id="PF06812">
    <property type="entry name" value="ImpA_N"/>
    <property type="match status" value="1"/>
</dbReference>
<dbReference type="RefSeq" id="WP_064842670.1">
    <property type="nucleotide sequence ID" value="NZ_FMAJ01000042.1"/>
</dbReference>
<dbReference type="InterPro" id="IPR010657">
    <property type="entry name" value="ImpA_N"/>
</dbReference>
<feature type="domain" description="ImpA N-terminal" evidence="2">
    <location>
        <begin position="8"/>
        <end position="131"/>
    </location>
</feature>
<evidence type="ECO:0000259" key="2">
    <source>
        <dbReference type="Pfam" id="PF06812"/>
    </source>
</evidence>
<dbReference type="PANTHER" id="PTHR37951">
    <property type="entry name" value="CYTOPLASMIC PROTEIN-RELATED"/>
    <property type="match status" value="1"/>
</dbReference>
<reference evidence="3 4" key="1">
    <citation type="submission" date="2016-08" db="EMBL/GenBank/DDBJ databases">
        <authorList>
            <person name="Seilhamer J.J."/>
        </authorList>
    </citation>
    <scope>NUCLEOTIDE SEQUENCE [LARGE SCALE GENOMIC DNA]</scope>
    <source>
        <strain evidence="3 4">HBR26</strain>
    </source>
</reference>
<dbReference type="Proteomes" id="UP000198723">
    <property type="component" value="Unassembled WGS sequence"/>
</dbReference>
<dbReference type="NCBIfam" id="TIGR03363">
    <property type="entry name" value="VI_chp_8"/>
    <property type="match status" value="1"/>
</dbReference>
<evidence type="ECO:0000313" key="3">
    <source>
        <dbReference type="EMBL" id="SCB62298.1"/>
    </source>
</evidence>